<sequence length="159" mass="18777">MSEENYLGILEQSLKKKLGILNQIREKNEQQRILLLDKELAPEDFEENINTKAALVDQLELLDDGFEEIYARIRKQLDAGREQYKEQIQKLQGLIRQVTAESNSIQAEEQRNYKLAQEKFESVKKQVREVKASHKAVNQYYRNMTKIQYVDAQFLDNKK</sequence>
<proteinExistence type="predicted"/>
<dbReference type="OrthoDB" id="9798495at2"/>
<dbReference type="HOGENOM" id="CLU_124836_0_0_9"/>
<feature type="coiled-coil region" evidence="1">
    <location>
        <begin position="74"/>
        <end position="133"/>
    </location>
</feature>
<dbReference type="STRING" id="1235802.C823_01291"/>
<gene>
    <name evidence="2" type="ORF">C823_01291</name>
</gene>
<dbReference type="AlphaFoldDB" id="N2AWV9"/>
<evidence type="ECO:0000313" key="3">
    <source>
        <dbReference type="Proteomes" id="UP000012589"/>
    </source>
</evidence>
<comment type="caution">
    <text evidence="2">The sequence shown here is derived from an EMBL/GenBank/DDBJ whole genome shotgun (WGS) entry which is preliminary data.</text>
</comment>
<accession>N2AWV9</accession>
<dbReference type="EMBL" id="AQFT01000039">
    <property type="protein sequence ID" value="EMZ33752.1"/>
    <property type="molecule type" value="Genomic_DNA"/>
</dbReference>
<organism evidence="2 3">
    <name type="scientific">Eubacterium plexicaudatum ASF492</name>
    <dbReference type="NCBI Taxonomy" id="1235802"/>
    <lineage>
        <taxon>Bacteria</taxon>
        <taxon>Bacillati</taxon>
        <taxon>Bacillota</taxon>
        <taxon>Clostridia</taxon>
        <taxon>Eubacteriales</taxon>
        <taxon>Eubacteriaceae</taxon>
        <taxon>Eubacterium</taxon>
    </lineage>
</organism>
<name>N2AWV9_9FIRM</name>
<dbReference type="PATRIC" id="fig|1235802.3.peg.1380"/>
<keyword evidence="1" id="KW-0175">Coiled coil</keyword>
<dbReference type="Proteomes" id="UP000012589">
    <property type="component" value="Unassembled WGS sequence"/>
</dbReference>
<reference evidence="2 3" key="1">
    <citation type="journal article" date="2014" name="Genome Announc.">
        <title>Draft genome sequences of the altered schaedler flora, a defined bacterial community from gnotobiotic mice.</title>
        <authorList>
            <person name="Wannemuehler M.J."/>
            <person name="Overstreet A.M."/>
            <person name="Ward D.V."/>
            <person name="Phillips G.J."/>
        </authorList>
    </citation>
    <scope>NUCLEOTIDE SEQUENCE [LARGE SCALE GENOMIC DNA]</scope>
    <source>
        <strain evidence="2 3">ASF492</strain>
    </source>
</reference>
<evidence type="ECO:0000313" key="2">
    <source>
        <dbReference type="EMBL" id="EMZ33752.1"/>
    </source>
</evidence>
<keyword evidence="3" id="KW-1185">Reference proteome</keyword>
<dbReference type="eggNOG" id="ENOG5032SZ6">
    <property type="taxonomic scope" value="Bacteria"/>
</dbReference>
<protein>
    <recommendedName>
        <fullName evidence="4">FlgN protein</fullName>
    </recommendedName>
</protein>
<evidence type="ECO:0000256" key="1">
    <source>
        <dbReference type="SAM" id="Coils"/>
    </source>
</evidence>
<evidence type="ECO:0008006" key="4">
    <source>
        <dbReference type="Google" id="ProtNLM"/>
    </source>
</evidence>